<dbReference type="NCBIfam" id="TIGR02357">
    <property type="entry name" value="ECF_ThiT_YuaJ"/>
    <property type="match status" value="1"/>
</dbReference>
<name>A0A1W1Y318_9LACT</name>
<dbReference type="STRING" id="371602.SAMN04487984_0228"/>
<keyword evidence="1" id="KW-1133">Transmembrane helix</keyword>
<feature type="transmembrane region" description="Helical" evidence="1">
    <location>
        <begin position="54"/>
        <end position="74"/>
    </location>
</feature>
<dbReference type="AlphaFoldDB" id="A0A1W1Y318"/>
<keyword evidence="1" id="KW-0812">Transmembrane</keyword>
<dbReference type="RefSeq" id="WP_084097834.1">
    <property type="nucleotide sequence ID" value="NZ_FWXK01000001.1"/>
</dbReference>
<protein>
    <submittedName>
        <fullName evidence="2">Thiamine transporter</fullName>
    </submittedName>
</protein>
<evidence type="ECO:0000313" key="2">
    <source>
        <dbReference type="EMBL" id="SMC30620.1"/>
    </source>
</evidence>
<feature type="transmembrane region" description="Helical" evidence="1">
    <location>
        <begin position="151"/>
        <end position="176"/>
    </location>
</feature>
<evidence type="ECO:0000313" key="3">
    <source>
        <dbReference type="Proteomes" id="UP000243884"/>
    </source>
</evidence>
<dbReference type="InterPro" id="IPR012651">
    <property type="entry name" value="Thia_Transptr_ThiT"/>
</dbReference>
<keyword evidence="1" id="KW-0472">Membrane</keyword>
<dbReference type="OrthoDB" id="9795813at2"/>
<dbReference type="GO" id="GO:0005886">
    <property type="term" value="C:plasma membrane"/>
    <property type="evidence" value="ECO:0007669"/>
    <property type="project" value="InterPro"/>
</dbReference>
<dbReference type="GO" id="GO:0015234">
    <property type="term" value="F:thiamine transmembrane transporter activity"/>
    <property type="evidence" value="ECO:0007669"/>
    <property type="project" value="InterPro"/>
</dbReference>
<evidence type="ECO:0000256" key="1">
    <source>
        <dbReference type="SAM" id="Phobius"/>
    </source>
</evidence>
<feature type="transmembrane region" description="Helical" evidence="1">
    <location>
        <begin position="7"/>
        <end position="25"/>
    </location>
</feature>
<dbReference type="Gene3D" id="1.10.1760.20">
    <property type="match status" value="1"/>
</dbReference>
<organism evidence="2 3">
    <name type="scientific">Aerococcus suis</name>
    <dbReference type="NCBI Taxonomy" id="371602"/>
    <lineage>
        <taxon>Bacteria</taxon>
        <taxon>Bacillati</taxon>
        <taxon>Bacillota</taxon>
        <taxon>Bacilli</taxon>
        <taxon>Lactobacillales</taxon>
        <taxon>Aerococcaceae</taxon>
        <taxon>Aerococcus</taxon>
    </lineage>
</organism>
<feature type="transmembrane region" description="Helical" evidence="1">
    <location>
        <begin position="112"/>
        <end position="139"/>
    </location>
</feature>
<accession>A0A1W1Y318</accession>
<dbReference type="Proteomes" id="UP000243884">
    <property type="component" value="Unassembled WGS sequence"/>
</dbReference>
<feature type="transmembrane region" description="Helical" evidence="1">
    <location>
        <begin position="80"/>
        <end position="100"/>
    </location>
</feature>
<dbReference type="EMBL" id="FWXK01000001">
    <property type="protein sequence ID" value="SMC30620.1"/>
    <property type="molecule type" value="Genomic_DNA"/>
</dbReference>
<reference evidence="3" key="1">
    <citation type="submission" date="2017-04" db="EMBL/GenBank/DDBJ databases">
        <authorList>
            <person name="Varghese N."/>
            <person name="Submissions S."/>
        </authorList>
    </citation>
    <scope>NUCLEOTIDE SEQUENCE [LARGE SCALE GENOMIC DNA]</scope>
    <source>
        <strain evidence="3">DSM 21500</strain>
    </source>
</reference>
<keyword evidence="3" id="KW-1185">Reference proteome</keyword>
<feature type="transmembrane region" description="Helical" evidence="1">
    <location>
        <begin position="31"/>
        <end position="47"/>
    </location>
</feature>
<sequence>MTQKRLYVWIEAALAAVVSLLVSFIPIELGPSFGVNLGVIGIFIIAFRRDYKAGILAGFLWGILKLLTGTADVLTPFQGFLEYMFAFGFGGLAGFWANQVKTAIKANQSAQLLLYTGVGTFIAMLCQYFIHFIAGVFFWNQFAPEGMSAVYYSFVMNSLSGIATWIFGWLITFLLIKVAPQLITSRRA</sequence>
<dbReference type="Pfam" id="PF09515">
    <property type="entry name" value="Thia_YuaJ"/>
    <property type="match status" value="1"/>
</dbReference>
<proteinExistence type="predicted"/>
<gene>
    <name evidence="2" type="ORF">SAMN04487984_0228</name>
</gene>